<dbReference type="InterPro" id="IPR020843">
    <property type="entry name" value="ER"/>
</dbReference>
<evidence type="ECO:0000313" key="4">
    <source>
        <dbReference type="EMBL" id="SEL76592.1"/>
    </source>
</evidence>
<dbReference type="GO" id="GO:0070402">
    <property type="term" value="F:NADPH binding"/>
    <property type="evidence" value="ECO:0007669"/>
    <property type="project" value="TreeGrafter"/>
</dbReference>
<dbReference type="InterPro" id="IPR036291">
    <property type="entry name" value="NAD(P)-bd_dom_sf"/>
</dbReference>
<sequence length="329" mass="35092">MSRIIQFSKAGGPEVLEFVDTPVRAPAPSEVRIEVKAIGINRAESMWRNDLYIEPVQFPAGLGYEAAGIVDAVGQDVTGIAVGDAVSVIPSFSMNQYFTYGEVVTLPAYAVVKHPPSLSFTEAASVWMMFMTPYGALIEDARVGKGDFVIIPAASSSVGLAAIQIANLAGATSIALTRTSAKRAPLLEAGAAHVIATGEEDMVAEVMRITDGKGARVVFDPVGGPTFTKLIAALSFQGTVYLYGALDEDPTPLPVLPMIARMLTIKGHNIWLTSGDETRRKAAVEFIVSGLASGALKPVIDRVFKFDEMADVHRYLEQNSQFGKIVVTV</sequence>
<dbReference type="InterPro" id="IPR011032">
    <property type="entry name" value="GroES-like_sf"/>
</dbReference>
<protein>
    <submittedName>
        <fullName evidence="4">NADPH:quinone reductase</fullName>
    </submittedName>
</protein>
<proteinExistence type="predicted"/>
<evidence type="ECO:0000259" key="3">
    <source>
        <dbReference type="SMART" id="SM00829"/>
    </source>
</evidence>
<organism evidence="4 5">
    <name type="scientific">Paraburkholderia caballeronis</name>
    <dbReference type="NCBI Taxonomy" id="416943"/>
    <lineage>
        <taxon>Bacteria</taxon>
        <taxon>Pseudomonadati</taxon>
        <taxon>Pseudomonadota</taxon>
        <taxon>Betaproteobacteria</taxon>
        <taxon>Burkholderiales</taxon>
        <taxon>Burkholderiaceae</taxon>
        <taxon>Paraburkholderia</taxon>
    </lineage>
</organism>
<dbReference type="SUPFAM" id="SSF51735">
    <property type="entry name" value="NAD(P)-binding Rossmann-fold domains"/>
    <property type="match status" value="1"/>
</dbReference>
<dbReference type="EMBL" id="FOAJ01000013">
    <property type="protein sequence ID" value="SEL76592.1"/>
    <property type="molecule type" value="Genomic_DNA"/>
</dbReference>
<evidence type="ECO:0000313" key="5">
    <source>
        <dbReference type="Proteomes" id="UP000199120"/>
    </source>
</evidence>
<dbReference type="SUPFAM" id="SSF50129">
    <property type="entry name" value="GroES-like"/>
    <property type="match status" value="1"/>
</dbReference>
<dbReference type="InterPro" id="IPR013154">
    <property type="entry name" value="ADH-like_N"/>
</dbReference>
<evidence type="ECO:0000256" key="2">
    <source>
        <dbReference type="ARBA" id="ARBA00023002"/>
    </source>
</evidence>
<dbReference type="AlphaFoldDB" id="A0A1H7SVA7"/>
<keyword evidence="2" id="KW-0560">Oxidoreductase</keyword>
<dbReference type="GO" id="GO:0016651">
    <property type="term" value="F:oxidoreductase activity, acting on NAD(P)H"/>
    <property type="evidence" value="ECO:0007669"/>
    <property type="project" value="TreeGrafter"/>
</dbReference>
<accession>A0A1H7SVA7</accession>
<dbReference type="OrthoDB" id="9805883at2"/>
<feature type="domain" description="Enoyl reductase (ER)" evidence="3">
    <location>
        <begin position="11"/>
        <end position="327"/>
    </location>
</feature>
<dbReference type="Gene3D" id="3.90.180.10">
    <property type="entry name" value="Medium-chain alcohol dehydrogenases, catalytic domain"/>
    <property type="match status" value="1"/>
</dbReference>
<name>A0A1H7SVA7_9BURK</name>
<keyword evidence="1" id="KW-0521">NADP</keyword>
<dbReference type="Pfam" id="PF08240">
    <property type="entry name" value="ADH_N"/>
    <property type="match status" value="1"/>
</dbReference>
<reference evidence="5" key="1">
    <citation type="submission" date="2016-10" db="EMBL/GenBank/DDBJ databases">
        <authorList>
            <person name="Varghese N."/>
            <person name="Submissions S."/>
        </authorList>
    </citation>
    <scope>NUCLEOTIDE SEQUENCE [LARGE SCALE GENOMIC DNA]</scope>
    <source>
        <strain evidence="5">LMG 26416</strain>
    </source>
</reference>
<dbReference type="Gene3D" id="3.40.50.720">
    <property type="entry name" value="NAD(P)-binding Rossmann-like Domain"/>
    <property type="match status" value="1"/>
</dbReference>
<dbReference type="SMART" id="SM00829">
    <property type="entry name" value="PKS_ER"/>
    <property type="match status" value="1"/>
</dbReference>
<dbReference type="PANTHER" id="PTHR48106:SF5">
    <property type="entry name" value="ZINC-CONTAINING ALCOHOL DEHYDROGENASE"/>
    <property type="match status" value="1"/>
</dbReference>
<evidence type="ECO:0000256" key="1">
    <source>
        <dbReference type="ARBA" id="ARBA00022857"/>
    </source>
</evidence>
<dbReference type="PANTHER" id="PTHR48106">
    <property type="entry name" value="QUINONE OXIDOREDUCTASE PIG3-RELATED"/>
    <property type="match status" value="1"/>
</dbReference>
<dbReference type="Pfam" id="PF00107">
    <property type="entry name" value="ADH_zinc_N"/>
    <property type="match status" value="1"/>
</dbReference>
<dbReference type="CDD" id="cd08268">
    <property type="entry name" value="MDR2"/>
    <property type="match status" value="1"/>
</dbReference>
<dbReference type="InterPro" id="IPR013149">
    <property type="entry name" value="ADH-like_C"/>
</dbReference>
<dbReference type="RefSeq" id="WP_090550278.1">
    <property type="nucleotide sequence ID" value="NZ_FNSR01000002.1"/>
</dbReference>
<dbReference type="STRING" id="416943.SAMN05445871_5060"/>
<dbReference type="Proteomes" id="UP000199120">
    <property type="component" value="Unassembled WGS sequence"/>
</dbReference>
<gene>
    <name evidence="4" type="ORF">SAMN05192542_11368</name>
</gene>
<keyword evidence="5" id="KW-1185">Reference proteome</keyword>